<name>A0ABN2TZU8_9MICO</name>
<feature type="modified residue" description="4-aspartylphosphate" evidence="5">
    <location>
        <position position="55"/>
    </location>
</feature>
<dbReference type="SMART" id="SM00448">
    <property type="entry name" value="REC"/>
    <property type="match status" value="1"/>
</dbReference>
<dbReference type="PROSITE" id="PS50110">
    <property type="entry name" value="RESPONSE_REGULATORY"/>
    <property type="match status" value="1"/>
</dbReference>
<sequence>MAEALHVLVVDDETDLADVVAGYLRREGFSVDLAHDGPGAVAQARLHAPDLVVLDIMLPGFDGIEVCRQLRGFSDAYVIMLTAKDEEVDKVIGLSVGADDYLVKPFSPRELIARVKAMLRRPRTGRAATHPGAPVLRFADVVVDLESRQVTRAEEAVPLTRTEFDLLATLAERPRAAFTRRQLLDSAWGEGWYGDEHVVDVHIAHVRDKLGDDATTPRYIRTVRGIGYGLVSP</sequence>
<keyword evidence="3 6" id="KW-0238">DNA-binding</keyword>
<comment type="caution">
    <text evidence="9">The sequence shown here is derived from an EMBL/GenBank/DDBJ whole genome shotgun (WGS) entry which is preliminary data.</text>
</comment>
<dbReference type="InterPro" id="IPR016032">
    <property type="entry name" value="Sig_transdc_resp-reg_C-effctor"/>
</dbReference>
<dbReference type="Gene3D" id="3.40.50.2300">
    <property type="match status" value="1"/>
</dbReference>
<dbReference type="InterPro" id="IPR036388">
    <property type="entry name" value="WH-like_DNA-bd_sf"/>
</dbReference>
<dbReference type="Gene3D" id="1.10.10.10">
    <property type="entry name" value="Winged helix-like DNA-binding domain superfamily/Winged helix DNA-binding domain"/>
    <property type="match status" value="1"/>
</dbReference>
<dbReference type="InterPro" id="IPR011006">
    <property type="entry name" value="CheY-like_superfamily"/>
</dbReference>
<evidence type="ECO:0000259" key="8">
    <source>
        <dbReference type="PROSITE" id="PS51755"/>
    </source>
</evidence>
<gene>
    <name evidence="9" type="ORF">GCM10009740_13980</name>
</gene>
<organism evidence="9 10">
    <name type="scientific">Terrabacter terrae</name>
    <dbReference type="NCBI Taxonomy" id="318434"/>
    <lineage>
        <taxon>Bacteria</taxon>
        <taxon>Bacillati</taxon>
        <taxon>Actinomycetota</taxon>
        <taxon>Actinomycetes</taxon>
        <taxon>Micrococcales</taxon>
        <taxon>Intrasporangiaceae</taxon>
        <taxon>Terrabacter</taxon>
    </lineage>
</organism>
<dbReference type="SUPFAM" id="SSF46894">
    <property type="entry name" value="C-terminal effector domain of the bipartite response regulators"/>
    <property type="match status" value="1"/>
</dbReference>
<evidence type="ECO:0000313" key="10">
    <source>
        <dbReference type="Proteomes" id="UP001501285"/>
    </source>
</evidence>
<evidence type="ECO:0000256" key="6">
    <source>
        <dbReference type="PROSITE-ProRule" id="PRU01091"/>
    </source>
</evidence>
<feature type="DNA-binding region" description="OmpR/PhoB-type" evidence="6">
    <location>
        <begin position="133"/>
        <end position="232"/>
    </location>
</feature>
<dbReference type="InterPro" id="IPR039420">
    <property type="entry name" value="WalR-like"/>
</dbReference>
<dbReference type="Pfam" id="PF00486">
    <property type="entry name" value="Trans_reg_C"/>
    <property type="match status" value="1"/>
</dbReference>
<dbReference type="Pfam" id="PF00072">
    <property type="entry name" value="Response_reg"/>
    <property type="match status" value="1"/>
</dbReference>
<evidence type="ECO:0000256" key="3">
    <source>
        <dbReference type="ARBA" id="ARBA00023125"/>
    </source>
</evidence>
<dbReference type="PANTHER" id="PTHR48111:SF4">
    <property type="entry name" value="DNA-BINDING DUAL TRANSCRIPTIONAL REGULATOR OMPR"/>
    <property type="match status" value="1"/>
</dbReference>
<dbReference type="RefSeq" id="WP_343989386.1">
    <property type="nucleotide sequence ID" value="NZ_BAAANB010000003.1"/>
</dbReference>
<evidence type="ECO:0000259" key="7">
    <source>
        <dbReference type="PROSITE" id="PS50110"/>
    </source>
</evidence>
<evidence type="ECO:0000256" key="1">
    <source>
        <dbReference type="ARBA" id="ARBA00022553"/>
    </source>
</evidence>
<reference evidence="9 10" key="1">
    <citation type="journal article" date="2019" name="Int. J. Syst. Evol. Microbiol.">
        <title>The Global Catalogue of Microorganisms (GCM) 10K type strain sequencing project: providing services to taxonomists for standard genome sequencing and annotation.</title>
        <authorList>
            <consortium name="The Broad Institute Genomics Platform"/>
            <consortium name="The Broad Institute Genome Sequencing Center for Infectious Disease"/>
            <person name="Wu L."/>
            <person name="Ma J."/>
        </authorList>
    </citation>
    <scope>NUCLEOTIDE SEQUENCE [LARGE SCALE GENOMIC DNA]</scope>
    <source>
        <strain evidence="9 10">JCM 14283</strain>
    </source>
</reference>
<dbReference type="CDD" id="cd00383">
    <property type="entry name" value="trans_reg_C"/>
    <property type="match status" value="1"/>
</dbReference>
<keyword evidence="10" id="KW-1185">Reference proteome</keyword>
<dbReference type="InterPro" id="IPR001867">
    <property type="entry name" value="OmpR/PhoB-type_DNA-bd"/>
</dbReference>
<dbReference type="EMBL" id="BAAANB010000003">
    <property type="protein sequence ID" value="GAA2025529.1"/>
    <property type="molecule type" value="Genomic_DNA"/>
</dbReference>
<protein>
    <submittedName>
        <fullName evidence="9">Response regulator transcription factor</fullName>
    </submittedName>
</protein>
<evidence type="ECO:0000256" key="2">
    <source>
        <dbReference type="ARBA" id="ARBA00023015"/>
    </source>
</evidence>
<proteinExistence type="predicted"/>
<dbReference type="Gene3D" id="6.10.250.690">
    <property type="match status" value="1"/>
</dbReference>
<dbReference type="InterPro" id="IPR001789">
    <property type="entry name" value="Sig_transdc_resp-reg_receiver"/>
</dbReference>
<evidence type="ECO:0000256" key="5">
    <source>
        <dbReference type="PROSITE-ProRule" id="PRU00169"/>
    </source>
</evidence>
<dbReference type="PROSITE" id="PS51755">
    <property type="entry name" value="OMPR_PHOB"/>
    <property type="match status" value="1"/>
</dbReference>
<dbReference type="SMART" id="SM00862">
    <property type="entry name" value="Trans_reg_C"/>
    <property type="match status" value="1"/>
</dbReference>
<dbReference type="Proteomes" id="UP001501285">
    <property type="component" value="Unassembled WGS sequence"/>
</dbReference>
<evidence type="ECO:0000256" key="4">
    <source>
        <dbReference type="ARBA" id="ARBA00023163"/>
    </source>
</evidence>
<keyword evidence="1 5" id="KW-0597">Phosphoprotein</keyword>
<dbReference type="PANTHER" id="PTHR48111">
    <property type="entry name" value="REGULATOR OF RPOS"/>
    <property type="match status" value="1"/>
</dbReference>
<keyword evidence="2" id="KW-0805">Transcription regulation</keyword>
<evidence type="ECO:0000313" key="9">
    <source>
        <dbReference type="EMBL" id="GAA2025529.1"/>
    </source>
</evidence>
<accession>A0ABN2TZU8</accession>
<keyword evidence="4" id="KW-0804">Transcription</keyword>
<feature type="domain" description="Response regulatory" evidence="7">
    <location>
        <begin position="6"/>
        <end position="119"/>
    </location>
</feature>
<dbReference type="SUPFAM" id="SSF52172">
    <property type="entry name" value="CheY-like"/>
    <property type="match status" value="1"/>
</dbReference>
<feature type="domain" description="OmpR/PhoB-type" evidence="8">
    <location>
        <begin position="133"/>
        <end position="232"/>
    </location>
</feature>